<feature type="chain" id="PRO_5010433335" evidence="2">
    <location>
        <begin position="20"/>
        <end position="125"/>
    </location>
</feature>
<gene>
    <name evidence="3" type="ORF">SAMN05661077_2179</name>
</gene>
<protein>
    <submittedName>
        <fullName evidence="3">Uncharacterized protein</fullName>
    </submittedName>
</protein>
<organism evidence="3 4">
    <name type="scientific">Thiohalorhabdus denitrificans</name>
    <dbReference type="NCBI Taxonomy" id="381306"/>
    <lineage>
        <taxon>Bacteria</taxon>
        <taxon>Pseudomonadati</taxon>
        <taxon>Pseudomonadota</taxon>
        <taxon>Gammaproteobacteria</taxon>
        <taxon>Thiohalorhabdales</taxon>
        <taxon>Thiohalorhabdaceae</taxon>
        <taxon>Thiohalorhabdus</taxon>
    </lineage>
</organism>
<accession>A0A0P9C747</accession>
<evidence type="ECO:0000313" key="4">
    <source>
        <dbReference type="Proteomes" id="UP000183104"/>
    </source>
</evidence>
<evidence type="ECO:0000313" key="3">
    <source>
        <dbReference type="EMBL" id="SCY46487.1"/>
    </source>
</evidence>
<reference evidence="4" key="1">
    <citation type="submission" date="2016-10" db="EMBL/GenBank/DDBJ databases">
        <authorList>
            <person name="Varghese N."/>
        </authorList>
    </citation>
    <scope>NUCLEOTIDE SEQUENCE [LARGE SCALE GENOMIC DNA]</scope>
    <source>
        <strain evidence="4">HL 19</strain>
    </source>
</reference>
<evidence type="ECO:0000256" key="1">
    <source>
        <dbReference type="SAM" id="MobiDB-lite"/>
    </source>
</evidence>
<proteinExistence type="predicted"/>
<dbReference type="Proteomes" id="UP000183104">
    <property type="component" value="Unassembled WGS sequence"/>
</dbReference>
<keyword evidence="2" id="KW-0732">Signal</keyword>
<dbReference type="AlphaFoldDB" id="A0A0P9C747"/>
<evidence type="ECO:0000256" key="2">
    <source>
        <dbReference type="SAM" id="SignalP"/>
    </source>
</evidence>
<feature type="signal peptide" evidence="2">
    <location>
        <begin position="1"/>
        <end position="19"/>
    </location>
</feature>
<dbReference type="STRING" id="381306.AN478_05990"/>
<sequence length="125" mass="13844">MRKHLLAMLLCVAPSISLGAEPVEKKMAPGYSACFSEVSYLELMRAIRSGDERTAQEVQRRECHVFSHCQPVTVLRRGKEDSVEVRVKFSTHPVWVSSQSLGNACPDIPSGGRSRLPPLPELQAI</sequence>
<feature type="region of interest" description="Disordered" evidence="1">
    <location>
        <begin position="100"/>
        <end position="125"/>
    </location>
</feature>
<keyword evidence="4" id="KW-1185">Reference proteome</keyword>
<name>A0A0P9C747_9GAMM</name>
<dbReference type="RefSeq" id="WP_054965701.1">
    <property type="nucleotide sequence ID" value="NZ_FMUN01000006.1"/>
</dbReference>
<dbReference type="EMBL" id="FMUN01000006">
    <property type="protein sequence ID" value="SCY46487.1"/>
    <property type="molecule type" value="Genomic_DNA"/>
</dbReference>